<dbReference type="CDD" id="cd17316">
    <property type="entry name" value="MFS_SV2_like"/>
    <property type="match status" value="1"/>
</dbReference>
<dbReference type="SUPFAM" id="SSF103473">
    <property type="entry name" value="MFS general substrate transporter"/>
    <property type="match status" value="1"/>
</dbReference>
<feature type="transmembrane region" description="Helical" evidence="6">
    <location>
        <begin position="286"/>
        <end position="307"/>
    </location>
</feature>
<dbReference type="InterPro" id="IPR005829">
    <property type="entry name" value="Sugar_transporter_CS"/>
</dbReference>
<keyword evidence="3 6" id="KW-0812">Transmembrane</keyword>
<comment type="subcellular location">
    <subcellularLocation>
        <location evidence="1">Cell membrane</location>
        <topology evidence="1">Multi-pass membrane protein</topology>
    </subcellularLocation>
</comment>
<dbReference type="Gene3D" id="1.20.1250.20">
    <property type="entry name" value="MFS general substrate transporter like domains"/>
    <property type="match status" value="1"/>
</dbReference>
<dbReference type="EMBL" id="DXHX01000028">
    <property type="protein sequence ID" value="HIV73834.1"/>
    <property type="molecule type" value="Genomic_DNA"/>
</dbReference>
<feature type="transmembrane region" description="Helical" evidence="6">
    <location>
        <begin position="407"/>
        <end position="426"/>
    </location>
</feature>
<evidence type="ECO:0000313" key="9">
    <source>
        <dbReference type="Proteomes" id="UP000823937"/>
    </source>
</evidence>
<evidence type="ECO:0000256" key="5">
    <source>
        <dbReference type="ARBA" id="ARBA00023136"/>
    </source>
</evidence>
<feature type="transmembrane region" description="Helical" evidence="6">
    <location>
        <begin position="149"/>
        <end position="169"/>
    </location>
</feature>
<dbReference type="PROSITE" id="PS50850">
    <property type="entry name" value="MFS"/>
    <property type="match status" value="1"/>
</dbReference>
<evidence type="ECO:0000259" key="7">
    <source>
        <dbReference type="PROSITE" id="PS50850"/>
    </source>
</evidence>
<evidence type="ECO:0000256" key="1">
    <source>
        <dbReference type="ARBA" id="ARBA00004651"/>
    </source>
</evidence>
<feature type="transmembrane region" description="Helical" evidence="6">
    <location>
        <begin position="374"/>
        <end position="395"/>
    </location>
</feature>
<reference evidence="8" key="2">
    <citation type="submission" date="2021-04" db="EMBL/GenBank/DDBJ databases">
        <authorList>
            <person name="Gilroy R."/>
        </authorList>
    </citation>
    <scope>NUCLEOTIDE SEQUENCE</scope>
    <source>
        <strain evidence="8">CHK169-2315</strain>
    </source>
</reference>
<dbReference type="PANTHER" id="PTHR23511">
    <property type="entry name" value="SYNAPTIC VESICLE GLYCOPROTEIN 2"/>
    <property type="match status" value="1"/>
</dbReference>
<dbReference type="PROSITE" id="PS00216">
    <property type="entry name" value="SUGAR_TRANSPORT_1"/>
    <property type="match status" value="1"/>
</dbReference>
<feature type="transmembrane region" description="Helical" evidence="6">
    <location>
        <begin position="89"/>
        <end position="111"/>
    </location>
</feature>
<dbReference type="PANTHER" id="PTHR23511:SF34">
    <property type="entry name" value="SYNAPTIC VESICLE GLYCOPROTEIN 2"/>
    <property type="match status" value="1"/>
</dbReference>
<dbReference type="Pfam" id="PF00083">
    <property type="entry name" value="Sugar_tr"/>
    <property type="match status" value="1"/>
</dbReference>
<evidence type="ECO:0000256" key="4">
    <source>
        <dbReference type="ARBA" id="ARBA00022989"/>
    </source>
</evidence>
<feature type="transmembrane region" description="Helical" evidence="6">
    <location>
        <begin position="249"/>
        <end position="266"/>
    </location>
</feature>
<feature type="domain" description="Major facilitator superfamily (MFS) profile" evidence="7">
    <location>
        <begin position="22"/>
        <end position="430"/>
    </location>
</feature>
<comment type="caution">
    <text evidence="8">The sequence shown here is derived from an EMBL/GenBank/DDBJ whole genome shotgun (WGS) entry which is preliminary data.</text>
</comment>
<evidence type="ECO:0000313" key="8">
    <source>
        <dbReference type="EMBL" id="HIV73834.1"/>
    </source>
</evidence>
<feature type="transmembrane region" description="Helical" evidence="6">
    <location>
        <begin position="175"/>
        <end position="197"/>
    </location>
</feature>
<keyword evidence="5 6" id="KW-0472">Membrane</keyword>
<feature type="transmembrane region" description="Helical" evidence="6">
    <location>
        <begin position="338"/>
        <end position="362"/>
    </location>
</feature>
<feature type="transmembrane region" description="Helical" evidence="6">
    <location>
        <begin position="22"/>
        <end position="48"/>
    </location>
</feature>
<feature type="transmembrane region" description="Helical" evidence="6">
    <location>
        <begin position="117"/>
        <end position="137"/>
    </location>
</feature>
<dbReference type="InterPro" id="IPR020846">
    <property type="entry name" value="MFS_dom"/>
</dbReference>
<dbReference type="GO" id="GO:0005886">
    <property type="term" value="C:plasma membrane"/>
    <property type="evidence" value="ECO:0007669"/>
    <property type="project" value="UniProtKB-SubCell"/>
</dbReference>
<feature type="transmembrane region" description="Helical" evidence="6">
    <location>
        <begin position="314"/>
        <end position="332"/>
    </location>
</feature>
<evidence type="ECO:0000256" key="3">
    <source>
        <dbReference type="ARBA" id="ARBA00022692"/>
    </source>
</evidence>
<keyword evidence="4 6" id="KW-1133">Transmembrane helix</keyword>
<proteinExistence type="predicted"/>
<sequence length="446" mass="48984">MSIDYLDHPKDEKKLRRFQRKVTIVSAGGTFLDGFDLTIIAVAMPLIIQQWGINALEQSILVASAIIGSFIGAAWLGKLTDTFGRKKMITIDLFAFVVFAILTAVAPNVIWLIVFRFLLGIGIGADYPISATLVAEFSSTKNRGRQGTFLAMMWFVGAVTAYISGVLLLPLGETAWRWMFLLGALFALIIFIFRIGLPESPRWLASHGRQEEAQQIIYDLTGNRVEIKPEPQRKVKISYLFSPKLRRRTIFVTGFWFCYATAYYGISMYTPTILSAFTEGSQQATYIASSIVSIIGLVGAFIGMNLVENWGRRPLLITSFAGLTTALVILTINSHPTLTFLVILFSIAVLFSNMGGGILNFVYPTELFPTNIRAGASGFATSISRIGSILGVLVFPNLVAAWGNSAALGFFAFIGFSGLMITIILAPETKGQRLEDINDESFVEGK</sequence>
<dbReference type="InterPro" id="IPR005828">
    <property type="entry name" value="MFS_sugar_transport-like"/>
</dbReference>
<reference evidence="8" key="1">
    <citation type="journal article" date="2021" name="PeerJ">
        <title>Extensive microbial diversity within the chicken gut microbiome revealed by metagenomics and culture.</title>
        <authorList>
            <person name="Gilroy R."/>
            <person name="Ravi A."/>
            <person name="Getino M."/>
            <person name="Pursley I."/>
            <person name="Horton D.L."/>
            <person name="Alikhan N.F."/>
            <person name="Baker D."/>
            <person name="Gharbi K."/>
            <person name="Hall N."/>
            <person name="Watson M."/>
            <person name="Adriaenssens E.M."/>
            <person name="Foster-Nyarko E."/>
            <person name="Jarju S."/>
            <person name="Secka A."/>
            <person name="Antonio M."/>
            <person name="Oren A."/>
            <person name="Chaudhuri R.R."/>
            <person name="La Ragione R."/>
            <person name="Hildebrand F."/>
            <person name="Pallen M.J."/>
        </authorList>
    </citation>
    <scope>NUCLEOTIDE SEQUENCE</scope>
    <source>
        <strain evidence="8">CHK169-2315</strain>
    </source>
</reference>
<evidence type="ECO:0000256" key="2">
    <source>
        <dbReference type="ARBA" id="ARBA00022448"/>
    </source>
</evidence>
<feature type="transmembrane region" description="Helical" evidence="6">
    <location>
        <begin position="60"/>
        <end position="77"/>
    </location>
</feature>
<organism evidence="8 9">
    <name type="scientific">Candidatus Pseudogracilibacillus intestinigallinarum</name>
    <dbReference type="NCBI Taxonomy" id="2838742"/>
    <lineage>
        <taxon>Bacteria</taxon>
        <taxon>Bacillati</taxon>
        <taxon>Bacillota</taxon>
        <taxon>Bacilli</taxon>
        <taxon>Bacillales</taxon>
        <taxon>Bacillaceae</taxon>
        <taxon>Pseudogracilibacillus</taxon>
    </lineage>
</organism>
<protein>
    <submittedName>
        <fullName evidence="8">MFS transporter</fullName>
    </submittedName>
</protein>
<evidence type="ECO:0000256" key="6">
    <source>
        <dbReference type="SAM" id="Phobius"/>
    </source>
</evidence>
<dbReference type="PROSITE" id="PS00217">
    <property type="entry name" value="SUGAR_TRANSPORT_2"/>
    <property type="match status" value="1"/>
</dbReference>
<dbReference type="Proteomes" id="UP000823937">
    <property type="component" value="Unassembled WGS sequence"/>
</dbReference>
<dbReference type="GO" id="GO:0022857">
    <property type="term" value="F:transmembrane transporter activity"/>
    <property type="evidence" value="ECO:0007669"/>
    <property type="project" value="InterPro"/>
</dbReference>
<accession>A0A9D1PLY6</accession>
<keyword evidence="2" id="KW-0813">Transport</keyword>
<name>A0A9D1PLY6_9BACI</name>
<dbReference type="AlphaFoldDB" id="A0A9D1PLY6"/>
<gene>
    <name evidence="8" type="ORF">H9895_01995</name>
</gene>
<dbReference type="InterPro" id="IPR036259">
    <property type="entry name" value="MFS_trans_sf"/>
</dbReference>